<evidence type="ECO:0000313" key="4">
    <source>
        <dbReference type="Proteomes" id="UP001648503"/>
    </source>
</evidence>
<gene>
    <name evidence="3" type="ORF">BASA50_002591</name>
</gene>
<feature type="compositionally biased region" description="Basic and acidic residues" evidence="1">
    <location>
        <begin position="359"/>
        <end position="376"/>
    </location>
</feature>
<dbReference type="InterPro" id="IPR013897">
    <property type="entry name" value="Duc1"/>
</dbReference>
<dbReference type="PANTHER" id="PTHR34826:SF2">
    <property type="entry name" value="UPF0590 PROTEIN C409.17C"/>
    <property type="match status" value="1"/>
</dbReference>
<feature type="domain" description="Domain of unknown function at the cortex 1" evidence="2">
    <location>
        <begin position="17"/>
        <end position="331"/>
    </location>
</feature>
<name>A0ABQ8FKS6_9FUNG</name>
<sequence>MEYLFGASGDKAIGSRKLQVRIGPSIHSLSIANPNDEVVPHYIDSPYFVGHIVVRIKDFRGITPPGESVKQATEYFGSKKRLFALQICGRFKHEYTAEDIVFGAEFERKVAPPTGSWIALKFANLIDPALQADIYADKPWLFSPILCSMNVVNVRKSTQAVVGAAPIDPVYLNKSSESETSTKSSPNSPIAGPDAAFKPTAASGVSKSTALVTSKPSPTELLGDWIWSGTTELEENNSLLSADDKEITFPSDSIVERRKYYHKAKVRKHTIFKPDNIYNFEIFAPFIDLNTFDLNLGINVNLLRYLKKQPLRLMAKSQSKSIYLFVIEFDLIKTTDSDSEEVDDDTETPPSEAVSNDGHQSEHRDADGQPPHLEDA</sequence>
<evidence type="ECO:0000313" key="3">
    <source>
        <dbReference type="EMBL" id="KAH6600003.1"/>
    </source>
</evidence>
<proteinExistence type="predicted"/>
<comment type="caution">
    <text evidence="3">The sequence shown here is derived from an EMBL/GenBank/DDBJ whole genome shotgun (WGS) entry which is preliminary data.</text>
</comment>
<dbReference type="PANTHER" id="PTHR34826">
    <property type="entry name" value="UPF0590 PROTEIN C409.17C"/>
    <property type="match status" value="1"/>
</dbReference>
<dbReference type="EMBL" id="JAFCIX010000051">
    <property type="protein sequence ID" value="KAH6600003.1"/>
    <property type="molecule type" value="Genomic_DNA"/>
</dbReference>
<dbReference type="Pfam" id="PF08588">
    <property type="entry name" value="Duc1"/>
    <property type="match status" value="1"/>
</dbReference>
<evidence type="ECO:0000256" key="1">
    <source>
        <dbReference type="SAM" id="MobiDB-lite"/>
    </source>
</evidence>
<reference evidence="3 4" key="1">
    <citation type="submission" date="2021-02" db="EMBL/GenBank/DDBJ databases">
        <title>Variation within the Batrachochytrium salamandrivorans European outbreak.</title>
        <authorList>
            <person name="Kelly M."/>
            <person name="Pasmans F."/>
            <person name="Shea T.P."/>
            <person name="Munoz J.F."/>
            <person name="Carranza S."/>
            <person name="Cuomo C.A."/>
            <person name="Martel A."/>
        </authorList>
    </citation>
    <scope>NUCLEOTIDE SEQUENCE [LARGE SCALE GENOMIC DNA]</scope>
    <source>
        <strain evidence="3 4">AMFP18/2</strain>
    </source>
</reference>
<feature type="region of interest" description="Disordered" evidence="1">
    <location>
        <begin position="336"/>
        <end position="376"/>
    </location>
</feature>
<feature type="compositionally biased region" description="Acidic residues" evidence="1">
    <location>
        <begin position="337"/>
        <end position="347"/>
    </location>
</feature>
<evidence type="ECO:0000259" key="2">
    <source>
        <dbReference type="Pfam" id="PF08588"/>
    </source>
</evidence>
<accession>A0ABQ8FKS6</accession>
<keyword evidence="4" id="KW-1185">Reference proteome</keyword>
<protein>
    <recommendedName>
        <fullName evidence="2">Domain of unknown function at the cortex 1 domain-containing protein</fullName>
    </recommendedName>
</protein>
<dbReference type="Proteomes" id="UP001648503">
    <property type="component" value="Unassembled WGS sequence"/>
</dbReference>
<organism evidence="3 4">
    <name type="scientific">Batrachochytrium salamandrivorans</name>
    <dbReference type="NCBI Taxonomy" id="1357716"/>
    <lineage>
        <taxon>Eukaryota</taxon>
        <taxon>Fungi</taxon>
        <taxon>Fungi incertae sedis</taxon>
        <taxon>Chytridiomycota</taxon>
        <taxon>Chytridiomycota incertae sedis</taxon>
        <taxon>Chytridiomycetes</taxon>
        <taxon>Rhizophydiales</taxon>
        <taxon>Rhizophydiales incertae sedis</taxon>
        <taxon>Batrachochytrium</taxon>
    </lineage>
</organism>